<evidence type="ECO:0000259" key="3">
    <source>
        <dbReference type="PROSITE" id="PS50930"/>
    </source>
</evidence>
<dbReference type="Gene3D" id="3.40.50.2300">
    <property type="match status" value="1"/>
</dbReference>
<dbReference type="Gene3D" id="2.40.50.1020">
    <property type="entry name" value="LytTr DNA-binding domain"/>
    <property type="match status" value="1"/>
</dbReference>
<gene>
    <name evidence="4" type="ORF">AWW68_03265</name>
</gene>
<dbReference type="PANTHER" id="PTHR37299:SF1">
    <property type="entry name" value="STAGE 0 SPORULATION PROTEIN A HOMOLOG"/>
    <property type="match status" value="1"/>
</dbReference>
<dbReference type="PROSITE" id="PS50110">
    <property type="entry name" value="RESPONSE_REGULATORY"/>
    <property type="match status" value="1"/>
</dbReference>
<evidence type="ECO:0000259" key="2">
    <source>
        <dbReference type="PROSITE" id="PS50110"/>
    </source>
</evidence>
<dbReference type="GO" id="GO:0003677">
    <property type="term" value="F:DNA binding"/>
    <property type="evidence" value="ECO:0007669"/>
    <property type="project" value="InterPro"/>
</dbReference>
<protein>
    <submittedName>
        <fullName evidence="4">Two-component system response regulator</fullName>
    </submittedName>
</protein>
<dbReference type="EMBL" id="LRPC01000001">
    <property type="protein sequence ID" value="KYG77801.1"/>
    <property type="molecule type" value="Genomic_DNA"/>
</dbReference>
<dbReference type="STRING" id="333140.AWW68_03265"/>
<comment type="caution">
    <text evidence="4">The sequence shown here is derived from an EMBL/GenBank/DDBJ whole genome shotgun (WGS) entry which is preliminary data.</text>
</comment>
<dbReference type="InterPro" id="IPR046947">
    <property type="entry name" value="LytR-like"/>
</dbReference>
<dbReference type="SUPFAM" id="SSF52172">
    <property type="entry name" value="CheY-like"/>
    <property type="match status" value="1"/>
</dbReference>
<evidence type="ECO:0000313" key="4">
    <source>
        <dbReference type="EMBL" id="KYG77801.1"/>
    </source>
</evidence>
<accession>A0A150XGF8</accession>
<dbReference type="InterPro" id="IPR007492">
    <property type="entry name" value="LytTR_DNA-bd_dom"/>
</dbReference>
<dbReference type="Pfam" id="PF04397">
    <property type="entry name" value="LytTR"/>
    <property type="match status" value="1"/>
</dbReference>
<evidence type="ECO:0000313" key="5">
    <source>
        <dbReference type="Proteomes" id="UP000075606"/>
    </source>
</evidence>
<feature type="domain" description="HTH LytTR-type" evidence="3">
    <location>
        <begin position="151"/>
        <end position="258"/>
    </location>
</feature>
<dbReference type="AlphaFoldDB" id="A0A150XGF8"/>
<proteinExistence type="predicted"/>
<keyword evidence="5" id="KW-1185">Reference proteome</keyword>
<name>A0A150XGF8_9BACT</name>
<dbReference type="InterPro" id="IPR001789">
    <property type="entry name" value="Sig_transdc_resp-reg_receiver"/>
</dbReference>
<dbReference type="SMART" id="SM00448">
    <property type="entry name" value="REC"/>
    <property type="match status" value="1"/>
</dbReference>
<dbReference type="SMART" id="SM00850">
    <property type="entry name" value="LytTR"/>
    <property type="match status" value="1"/>
</dbReference>
<dbReference type="OrthoDB" id="646623at2"/>
<evidence type="ECO:0000256" key="1">
    <source>
        <dbReference type="PROSITE-ProRule" id="PRU00169"/>
    </source>
</evidence>
<keyword evidence="1" id="KW-0597">Phosphoprotein</keyword>
<dbReference type="RefSeq" id="WP_068216527.1">
    <property type="nucleotide sequence ID" value="NZ_LRPC01000001.1"/>
</dbReference>
<organism evidence="4 5">
    <name type="scientific">Roseivirga spongicola</name>
    <dbReference type="NCBI Taxonomy" id="333140"/>
    <lineage>
        <taxon>Bacteria</taxon>
        <taxon>Pseudomonadati</taxon>
        <taxon>Bacteroidota</taxon>
        <taxon>Cytophagia</taxon>
        <taxon>Cytophagales</taxon>
        <taxon>Roseivirgaceae</taxon>
        <taxon>Roseivirga</taxon>
    </lineage>
</organism>
<feature type="domain" description="Response regulatory" evidence="2">
    <location>
        <begin position="2"/>
        <end position="115"/>
    </location>
</feature>
<dbReference type="GO" id="GO:0000156">
    <property type="term" value="F:phosphorelay response regulator activity"/>
    <property type="evidence" value="ECO:0007669"/>
    <property type="project" value="InterPro"/>
</dbReference>
<reference evidence="4 5" key="1">
    <citation type="submission" date="2016-01" db="EMBL/GenBank/DDBJ databases">
        <title>Genome sequencing of Roseivirga spongicola UST030701-084.</title>
        <authorList>
            <person name="Selvaratnam C."/>
            <person name="Thevarajoo S."/>
            <person name="Goh K.M."/>
            <person name="Ee R."/>
            <person name="Chan K.-G."/>
            <person name="Chong C.S."/>
        </authorList>
    </citation>
    <scope>NUCLEOTIDE SEQUENCE [LARGE SCALE GENOMIC DNA]</scope>
    <source>
        <strain evidence="4 5">UST030701-084</strain>
    </source>
</reference>
<sequence length="260" mass="30210">MKVYIIEDEIPAAEKVERLLKRYDENIEVIGRAMSVKQAVDWVKNDGEADLLFMDIQLTDGLSFDIFKEVNLEIPVVFTTAYNEYAIEAFKANGIDYLLKPISFEAISESIEKFKSLKNRLQDQGQAEVNSIIDLQSALQMLSKRDYKTRFMVKIGEHIKSVTTDTIDLFYAEGRNAYIVTNEGRRLIIDYKLETLEEMLDPKKFFRVNRTFIVEIDSIKDVLVYSNSRLKIILKQSFDREIIVSREKVNAFKVWFDGEA</sequence>
<feature type="modified residue" description="4-aspartylphosphate" evidence="1">
    <location>
        <position position="55"/>
    </location>
</feature>
<dbReference type="PANTHER" id="PTHR37299">
    <property type="entry name" value="TRANSCRIPTIONAL REGULATOR-RELATED"/>
    <property type="match status" value="1"/>
</dbReference>
<dbReference type="PROSITE" id="PS50930">
    <property type="entry name" value="HTH_LYTTR"/>
    <property type="match status" value="1"/>
</dbReference>
<dbReference type="Pfam" id="PF00072">
    <property type="entry name" value="Response_reg"/>
    <property type="match status" value="1"/>
</dbReference>
<dbReference type="Proteomes" id="UP000075606">
    <property type="component" value="Unassembled WGS sequence"/>
</dbReference>
<dbReference type="InterPro" id="IPR011006">
    <property type="entry name" value="CheY-like_superfamily"/>
</dbReference>